<accession>A0A4S9SN42</accession>
<dbReference type="Gene3D" id="3.30.710.10">
    <property type="entry name" value="Potassium Channel Kv1.1, Chain A"/>
    <property type="match status" value="1"/>
</dbReference>
<dbReference type="Proteomes" id="UP000308005">
    <property type="component" value="Unassembled WGS sequence"/>
</dbReference>
<reference evidence="1 2" key="1">
    <citation type="submission" date="2018-10" db="EMBL/GenBank/DDBJ databases">
        <title>Fifty Aureobasidium pullulans genomes reveal a recombining polyextremotolerant generalist.</title>
        <authorList>
            <person name="Gostincar C."/>
            <person name="Turk M."/>
            <person name="Zajc J."/>
            <person name="Gunde-Cimerman N."/>
        </authorList>
    </citation>
    <scope>NUCLEOTIDE SEQUENCE [LARGE SCALE GENOMIC DNA]</scope>
    <source>
        <strain evidence="1 2">EXF-3863</strain>
    </source>
</reference>
<protein>
    <recommendedName>
        <fullName evidence="3">BTB domain-containing protein</fullName>
    </recommendedName>
</protein>
<gene>
    <name evidence="1" type="ORF">D6C91_09070</name>
</gene>
<evidence type="ECO:0000313" key="2">
    <source>
        <dbReference type="Proteomes" id="UP000308005"/>
    </source>
</evidence>
<dbReference type="InterPro" id="IPR011333">
    <property type="entry name" value="SKP1/BTB/POZ_sf"/>
</dbReference>
<sequence>MESPKLVPPGSVERDCAHPPVSSRKLSMAVFLGATTSEVFINDISVEHFGLFADWIMKGCIAINHTLGVLIQLYIMADQFDVKELRTRITDELAYVCYEIDFSLPEREVIPLVVDDIPESMPLCRLLAKAVARLLFLLLSASQVAPLTTSLHCVLKISPVLHSSSVLSSISSPLSTFSELVFDITLVLNLPFPIFYILSSELVFDKTFVLFLTSPSFYFHYPIILPSTLCFTPITLYEKIRQSLLSLLSFPLPDPPSLAPLQDPYAI</sequence>
<dbReference type="AlphaFoldDB" id="A0A4S9SN42"/>
<comment type="caution">
    <text evidence="1">The sequence shown here is derived from an EMBL/GenBank/DDBJ whole genome shotgun (WGS) entry which is preliminary data.</text>
</comment>
<organism evidence="1 2">
    <name type="scientific">Aureobasidium pullulans</name>
    <name type="common">Black yeast</name>
    <name type="synonym">Pullularia pullulans</name>
    <dbReference type="NCBI Taxonomy" id="5580"/>
    <lineage>
        <taxon>Eukaryota</taxon>
        <taxon>Fungi</taxon>
        <taxon>Dikarya</taxon>
        <taxon>Ascomycota</taxon>
        <taxon>Pezizomycotina</taxon>
        <taxon>Dothideomycetes</taxon>
        <taxon>Dothideomycetidae</taxon>
        <taxon>Dothideales</taxon>
        <taxon>Saccotheciaceae</taxon>
        <taxon>Aureobasidium</taxon>
    </lineage>
</organism>
<evidence type="ECO:0008006" key="3">
    <source>
        <dbReference type="Google" id="ProtNLM"/>
    </source>
</evidence>
<dbReference type="EMBL" id="QZBM01000693">
    <property type="protein sequence ID" value="THZ11695.1"/>
    <property type="molecule type" value="Genomic_DNA"/>
</dbReference>
<evidence type="ECO:0000313" key="1">
    <source>
        <dbReference type="EMBL" id="THZ11695.1"/>
    </source>
</evidence>
<proteinExistence type="predicted"/>
<name>A0A4S9SN42_AURPU</name>